<dbReference type="CDD" id="cd07962">
    <property type="entry name" value="Anticodon_Ia_Val"/>
    <property type="match status" value="1"/>
</dbReference>
<evidence type="ECO:0000256" key="1">
    <source>
        <dbReference type="ARBA" id="ARBA00004496"/>
    </source>
</evidence>
<dbReference type="EMBL" id="PCXL01000011">
    <property type="protein sequence ID" value="PIR38206.1"/>
    <property type="molecule type" value="Genomic_DNA"/>
</dbReference>
<evidence type="ECO:0000256" key="6">
    <source>
        <dbReference type="ARBA" id="ARBA00022741"/>
    </source>
</evidence>
<protein>
    <recommendedName>
        <fullName evidence="3 11">Valine--tRNA ligase</fullName>
        <ecNumber evidence="3 11">6.1.1.9</ecNumber>
    </recommendedName>
</protein>
<dbReference type="InterPro" id="IPR009008">
    <property type="entry name" value="Val/Leu/Ile-tRNA-synth_edit"/>
</dbReference>
<keyword evidence="7" id="KW-0067">ATP-binding</keyword>
<evidence type="ECO:0000313" key="14">
    <source>
        <dbReference type="EMBL" id="PIR38206.1"/>
    </source>
</evidence>
<evidence type="ECO:0000256" key="10">
    <source>
        <dbReference type="ARBA" id="ARBA00047552"/>
    </source>
</evidence>
<dbReference type="Pfam" id="PF08264">
    <property type="entry name" value="Anticodon_1"/>
    <property type="match status" value="1"/>
</dbReference>
<comment type="subcellular location">
    <subcellularLocation>
        <location evidence="1">Cytoplasm</location>
    </subcellularLocation>
</comment>
<proteinExistence type="predicted"/>
<comment type="subunit">
    <text evidence="2">Monomer.</text>
</comment>
<dbReference type="SUPFAM" id="SSF52374">
    <property type="entry name" value="Nucleotidylyl transferase"/>
    <property type="match status" value="1"/>
</dbReference>
<dbReference type="InterPro" id="IPR002303">
    <property type="entry name" value="Valyl-tRNA_ligase"/>
</dbReference>
<keyword evidence="4" id="KW-0963">Cytoplasm</keyword>
<evidence type="ECO:0000259" key="12">
    <source>
        <dbReference type="Pfam" id="PF00133"/>
    </source>
</evidence>
<dbReference type="PANTHER" id="PTHR11946:SF93">
    <property type="entry name" value="VALINE--TRNA LIGASE, CHLOROPLASTIC_MITOCHONDRIAL 2"/>
    <property type="match status" value="1"/>
</dbReference>
<evidence type="ECO:0000256" key="8">
    <source>
        <dbReference type="ARBA" id="ARBA00022917"/>
    </source>
</evidence>
<dbReference type="PANTHER" id="PTHR11946">
    <property type="entry name" value="VALYL-TRNA SYNTHETASES"/>
    <property type="match status" value="1"/>
</dbReference>
<dbReference type="GO" id="GO:0004832">
    <property type="term" value="F:valine-tRNA ligase activity"/>
    <property type="evidence" value="ECO:0007669"/>
    <property type="project" value="UniProtKB-UniRule"/>
</dbReference>
<dbReference type="Pfam" id="PF00133">
    <property type="entry name" value="tRNA-synt_1"/>
    <property type="match status" value="1"/>
</dbReference>
<dbReference type="GO" id="GO:0005524">
    <property type="term" value="F:ATP binding"/>
    <property type="evidence" value="ECO:0007669"/>
    <property type="project" value="UniProtKB-KW"/>
</dbReference>
<dbReference type="SUPFAM" id="SSF50677">
    <property type="entry name" value="ValRS/IleRS/LeuRS editing domain"/>
    <property type="match status" value="1"/>
</dbReference>
<dbReference type="InterPro" id="IPR013155">
    <property type="entry name" value="M/V/L/I-tRNA-synth_anticd-bd"/>
</dbReference>
<dbReference type="AlphaFoldDB" id="A0A2H0QW73"/>
<dbReference type="GO" id="GO:0005829">
    <property type="term" value="C:cytosol"/>
    <property type="evidence" value="ECO:0007669"/>
    <property type="project" value="TreeGrafter"/>
</dbReference>
<keyword evidence="5 14" id="KW-0436">Ligase</keyword>
<evidence type="ECO:0000256" key="9">
    <source>
        <dbReference type="ARBA" id="ARBA00023146"/>
    </source>
</evidence>
<evidence type="ECO:0000256" key="3">
    <source>
        <dbReference type="ARBA" id="ARBA00013169"/>
    </source>
</evidence>
<dbReference type="CDD" id="cd00817">
    <property type="entry name" value="ValRS_core"/>
    <property type="match status" value="1"/>
</dbReference>
<sequence>MRVPEKYLKPYDHTQAEPTVYRKWESSRYFNPDTLAAGDSDTQTPSFSIVLPPPNVTGTLHTGHALGLTIEDIMVRFHRMNGNKTLWLPGTDHAAIATQSKVEKELAKDGVRKHDLGRDAFLEKVREFAQNSHDTIVNQVKKMGASVDWSREAYTLDEQRSVAVRTVFKMMYEDGLIYRGEKIVNWDPKGQTTISDDEIVYQEEKTKFYYLKYGPFTIGTARPETKFGDKYVVMHPDDKRYEKYKHGDTLEIEWINGPITTTIIKDESIDMEFGTGVMTITPWHSAVDFQIAEKHKLDKEQIIDQYGKLLPVAQEFAGIKITEAREKILEKLKEKGLFIKEEDYTHNIATAERTGGIIEPQIMKQWFIAVDTPFTLRTSHLDGIKSGATVTLKQLMRHVVEKGLTEILPERFEKTYFHWIDNLHDWNISRQIWFGHQIPVWYRSTNAHGRQNGTPSDSRGVETYVGIEPPEGNGWEQDPDTLDTWFSSGLWTFSTLGWPLDDARGKPTLQPDGTINPESDLGIYHPTSVLETGYDILFFWVARMILMTTYTLGTIPFKTVYLHGLVRDKNGRKMSKSLGNIIDPLDLIETYGTDALRMSFIVGNGPGNDLNLSEDKIRAYRKFANKLWNITRFVLEQTEETDDTKPDNLSETDTAYIQELETLTANVTNQIKEFKYHFASDNLYHYVWHTFADIILEQEKKILSEGNETEKTSARYTLRHILRTSLILLHPFMPFITEEIWQDIKREDDRDLIVTRWPLSK</sequence>
<feature type="domain" description="Aminoacyl-tRNA synthetase class Ia" evidence="12">
    <location>
        <begin position="20"/>
        <end position="612"/>
    </location>
</feature>
<accession>A0A2H0QW73</accession>
<dbReference type="GO" id="GO:0002161">
    <property type="term" value="F:aminoacyl-tRNA deacylase activity"/>
    <property type="evidence" value="ECO:0007669"/>
    <property type="project" value="InterPro"/>
</dbReference>
<evidence type="ECO:0000256" key="7">
    <source>
        <dbReference type="ARBA" id="ARBA00022840"/>
    </source>
</evidence>
<keyword evidence="8" id="KW-0648">Protein biosynthesis</keyword>
<evidence type="ECO:0000313" key="15">
    <source>
        <dbReference type="Proteomes" id="UP000231333"/>
    </source>
</evidence>
<dbReference type="Gene3D" id="3.40.50.620">
    <property type="entry name" value="HUPs"/>
    <property type="match status" value="2"/>
</dbReference>
<dbReference type="InterPro" id="IPR009080">
    <property type="entry name" value="tRNAsynth_Ia_anticodon-bd"/>
</dbReference>
<evidence type="ECO:0000256" key="4">
    <source>
        <dbReference type="ARBA" id="ARBA00022490"/>
    </source>
</evidence>
<dbReference type="Proteomes" id="UP000231333">
    <property type="component" value="Unassembled WGS sequence"/>
</dbReference>
<evidence type="ECO:0000256" key="2">
    <source>
        <dbReference type="ARBA" id="ARBA00011245"/>
    </source>
</evidence>
<keyword evidence="6" id="KW-0547">Nucleotide-binding</keyword>
<dbReference type="EC" id="6.1.1.9" evidence="3 11"/>
<name>A0A2H0QW73_9BACT</name>
<evidence type="ECO:0000256" key="11">
    <source>
        <dbReference type="NCBIfam" id="TIGR00422"/>
    </source>
</evidence>
<dbReference type="FunFam" id="3.40.50.620:FF:000032">
    <property type="entry name" value="Valine--tRNA ligase"/>
    <property type="match status" value="1"/>
</dbReference>
<dbReference type="NCBIfam" id="NF004349">
    <property type="entry name" value="PRK05729.1"/>
    <property type="match status" value="1"/>
</dbReference>
<dbReference type="NCBIfam" id="TIGR00422">
    <property type="entry name" value="valS"/>
    <property type="match status" value="1"/>
</dbReference>
<evidence type="ECO:0000259" key="13">
    <source>
        <dbReference type="Pfam" id="PF08264"/>
    </source>
</evidence>
<comment type="caution">
    <text evidence="14">The sequence shown here is derived from an EMBL/GenBank/DDBJ whole genome shotgun (WGS) entry which is preliminary data.</text>
</comment>
<feature type="domain" description="Methionyl/Valyl/Leucyl/Isoleucyl-tRNA synthetase anticodon-binding" evidence="13">
    <location>
        <begin position="655"/>
        <end position="758"/>
    </location>
</feature>
<comment type="catalytic activity">
    <reaction evidence="10">
        <text>tRNA(Val) + L-valine + ATP = L-valyl-tRNA(Val) + AMP + diphosphate</text>
        <dbReference type="Rhea" id="RHEA:10704"/>
        <dbReference type="Rhea" id="RHEA-COMP:9672"/>
        <dbReference type="Rhea" id="RHEA-COMP:9708"/>
        <dbReference type="ChEBI" id="CHEBI:30616"/>
        <dbReference type="ChEBI" id="CHEBI:33019"/>
        <dbReference type="ChEBI" id="CHEBI:57762"/>
        <dbReference type="ChEBI" id="CHEBI:78442"/>
        <dbReference type="ChEBI" id="CHEBI:78537"/>
        <dbReference type="ChEBI" id="CHEBI:456215"/>
        <dbReference type="EC" id="6.1.1.9"/>
    </reaction>
</comment>
<keyword evidence="9" id="KW-0030">Aminoacyl-tRNA synthetase</keyword>
<dbReference type="InterPro" id="IPR002300">
    <property type="entry name" value="aa-tRNA-synth_Ia"/>
</dbReference>
<gene>
    <name evidence="14" type="ORF">COV34_01145</name>
</gene>
<evidence type="ECO:0000256" key="5">
    <source>
        <dbReference type="ARBA" id="ARBA00022598"/>
    </source>
</evidence>
<dbReference type="InterPro" id="IPR014729">
    <property type="entry name" value="Rossmann-like_a/b/a_fold"/>
</dbReference>
<reference evidence="14 15" key="1">
    <citation type="submission" date="2017-09" db="EMBL/GenBank/DDBJ databases">
        <title>Depth-based differentiation of microbial function through sediment-hosted aquifers and enrichment of novel symbionts in the deep terrestrial subsurface.</title>
        <authorList>
            <person name="Probst A.J."/>
            <person name="Ladd B."/>
            <person name="Jarett J.K."/>
            <person name="Geller-Mcgrath D.E."/>
            <person name="Sieber C.M."/>
            <person name="Emerson J.B."/>
            <person name="Anantharaman K."/>
            <person name="Thomas B.C."/>
            <person name="Malmstrom R."/>
            <person name="Stieglmeier M."/>
            <person name="Klingl A."/>
            <person name="Woyke T."/>
            <person name="Ryan C.M."/>
            <person name="Banfield J.F."/>
        </authorList>
    </citation>
    <scope>NUCLEOTIDE SEQUENCE [LARGE SCALE GENOMIC DNA]</scope>
    <source>
        <strain evidence="14">CG10_big_fil_rev_8_21_14_0_10_42_12</strain>
    </source>
</reference>
<organism evidence="14 15">
    <name type="scientific">Candidatus Zambryskibacteria bacterium CG10_big_fil_rev_8_21_14_0_10_42_12</name>
    <dbReference type="NCBI Taxonomy" id="1975115"/>
    <lineage>
        <taxon>Bacteria</taxon>
        <taxon>Candidatus Zambryskiibacteriota</taxon>
    </lineage>
</organism>
<dbReference type="PRINTS" id="PR00986">
    <property type="entry name" value="TRNASYNTHVAL"/>
</dbReference>
<dbReference type="Gene3D" id="1.10.730.10">
    <property type="entry name" value="Isoleucyl-tRNA Synthetase, Domain 1"/>
    <property type="match status" value="1"/>
</dbReference>
<dbReference type="GO" id="GO:0006438">
    <property type="term" value="P:valyl-tRNA aminoacylation"/>
    <property type="evidence" value="ECO:0007669"/>
    <property type="project" value="UniProtKB-UniRule"/>
</dbReference>
<dbReference type="SUPFAM" id="SSF47323">
    <property type="entry name" value="Anticodon-binding domain of a subclass of class I aminoacyl-tRNA synthetases"/>
    <property type="match status" value="1"/>
</dbReference>
<dbReference type="InterPro" id="IPR033705">
    <property type="entry name" value="Anticodon_Ia_Val"/>
</dbReference>